<comment type="caution">
    <text evidence="1">The sequence shown here is derived from an EMBL/GenBank/DDBJ whole genome shotgun (WGS) entry which is preliminary data.</text>
</comment>
<dbReference type="EMBL" id="RJVU01057542">
    <property type="protein sequence ID" value="ROK23395.1"/>
    <property type="molecule type" value="Genomic_DNA"/>
</dbReference>
<gene>
    <name evidence="1" type="ORF">DPX16_16439</name>
</gene>
<organism evidence="1 2">
    <name type="scientific">Anabarilius grahami</name>
    <name type="common">Kanglang fish</name>
    <name type="synonym">Barilius grahami</name>
    <dbReference type="NCBI Taxonomy" id="495550"/>
    <lineage>
        <taxon>Eukaryota</taxon>
        <taxon>Metazoa</taxon>
        <taxon>Chordata</taxon>
        <taxon>Craniata</taxon>
        <taxon>Vertebrata</taxon>
        <taxon>Euteleostomi</taxon>
        <taxon>Actinopterygii</taxon>
        <taxon>Neopterygii</taxon>
        <taxon>Teleostei</taxon>
        <taxon>Ostariophysi</taxon>
        <taxon>Cypriniformes</taxon>
        <taxon>Xenocyprididae</taxon>
        <taxon>Xenocypridinae</taxon>
        <taxon>Xenocypridinae incertae sedis</taxon>
        <taxon>Anabarilius</taxon>
    </lineage>
</organism>
<reference evidence="1 2" key="1">
    <citation type="submission" date="2018-10" db="EMBL/GenBank/DDBJ databases">
        <title>Genome assembly for a Yunnan-Guizhou Plateau 3E fish, Anabarilius grahami (Regan), and its evolutionary and genetic applications.</title>
        <authorList>
            <person name="Jiang W."/>
        </authorList>
    </citation>
    <scope>NUCLEOTIDE SEQUENCE [LARGE SCALE GENOMIC DNA]</scope>
    <source>
        <strain evidence="1">AG-KIZ</strain>
        <tissue evidence="1">Muscle</tissue>
    </source>
</reference>
<keyword evidence="2" id="KW-1185">Reference proteome</keyword>
<accession>A0A3N0XXJ9</accession>
<dbReference type="Proteomes" id="UP000281406">
    <property type="component" value="Unassembled WGS sequence"/>
</dbReference>
<proteinExistence type="predicted"/>
<sequence length="102" mass="11693">MQATGEPYHPNEVVLWFSCLVAMEWPENLSSETSQLTERGEDGLLRLLQLEQKCQEESPFGFATTLPNLVRADFSLTWQSQSIVLAFKQQVIEMLHGTHRRS</sequence>
<name>A0A3N0XXJ9_ANAGA</name>
<protein>
    <submittedName>
        <fullName evidence="1">Uncharacterized protein</fullName>
    </submittedName>
</protein>
<dbReference type="AlphaFoldDB" id="A0A3N0XXJ9"/>
<evidence type="ECO:0000313" key="1">
    <source>
        <dbReference type="EMBL" id="ROK23395.1"/>
    </source>
</evidence>
<evidence type="ECO:0000313" key="2">
    <source>
        <dbReference type="Proteomes" id="UP000281406"/>
    </source>
</evidence>